<dbReference type="EMBL" id="CP134146">
    <property type="protein sequence ID" value="WNC66886.1"/>
    <property type="molecule type" value="Genomic_DNA"/>
</dbReference>
<sequence length="370" mass="41093">MKTLNRNAYFNTAILLPIMFLVGCSKPEIEQVKDLVRPATLYTVNDHTSSFEQNFPALIKASNETELAFRVGGELIEVNVVAGSLVKKGDVIAKMDPTDFKVNVATAKAQYNLAEKTFQRFKRMLSLELTSQAQFDEAEAQMILAKVNLENAENNLTYTVLRAPYDGKISSKDVQNHEAVKANNTAFVLHDEDGIDVSFQLPEAILSRVSQGSKSYKPAVIFTSSEILKDKEFRATFKEIDNQPDPRSRSYTVVLHMDKPEGVYLAPGMTANVKIELDHVISNIDTYSLVPIEAVFSPAETNPEDKQFAVWKVNQETMRVSKQLITVNGLSSKGMQVTTGLKPGDVIVAAGVNSIVDDTKVREWIKERGI</sequence>
<dbReference type="Gene3D" id="2.40.50.100">
    <property type="match status" value="1"/>
</dbReference>
<feature type="domain" description="Multidrug resistance protein MdtA-like barrel-sandwich hybrid" evidence="3">
    <location>
        <begin position="66"/>
        <end position="189"/>
    </location>
</feature>
<dbReference type="Gene3D" id="1.10.287.470">
    <property type="entry name" value="Helix hairpin bin"/>
    <property type="match status" value="1"/>
</dbReference>
<evidence type="ECO:0000259" key="3">
    <source>
        <dbReference type="Pfam" id="PF25917"/>
    </source>
</evidence>
<dbReference type="SUPFAM" id="SSF111369">
    <property type="entry name" value="HlyD-like secretion proteins"/>
    <property type="match status" value="1"/>
</dbReference>
<evidence type="ECO:0000313" key="6">
    <source>
        <dbReference type="Proteomes" id="UP001248581"/>
    </source>
</evidence>
<feature type="domain" description="Multidrug resistance protein MdtA-like beta-barrel" evidence="4">
    <location>
        <begin position="195"/>
        <end position="278"/>
    </location>
</feature>
<comment type="subcellular location">
    <subcellularLocation>
        <location evidence="1">Cell membrane</location>
    </subcellularLocation>
</comment>
<dbReference type="PANTHER" id="PTHR30469:SF20">
    <property type="entry name" value="EFFLUX RND TRANSPORTER PERIPLASMIC ADAPTOR SUBUNIT"/>
    <property type="match status" value="1"/>
</dbReference>
<gene>
    <name evidence="5" type="ORF">RI845_10080</name>
</gene>
<dbReference type="RefSeq" id="WP_348386051.1">
    <property type="nucleotide sequence ID" value="NZ_CP134146.1"/>
</dbReference>
<dbReference type="Gene3D" id="2.40.420.20">
    <property type="match status" value="1"/>
</dbReference>
<evidence type="ECO:0000256" key="1">
    <source>
        <dbReference type="ARBA" id="ARBA00004236"/>
    </source>
</evidence>
<protein>
    <submittedName>
        <fullName evidence="5">Efflux RND transporter periplasmic adaptor subunit</fullName>
    </submittedName>
</protein>
<comment type="similarity">
    <text evidence="2">Belongs to the membrane fusion protein (MFP) (TC 8.A.1) family.</text>
</comment>
<dbReference type="Pfam" id="PF25944">
    <property type="entry name" value="Beta-barrel_RND"/>
    <property type="match status" value="1"/>
</dbReference>
<dbReference type="NCBIfam" id="TIGR01730">
    <property type="entry name" value="RND_mfp"/>
    <property type="match status" value="1"/>
</dbReference>
<dbReference type="Gene3D" id="2.40.30.170">
    <property type="match status" value="1"/>
</dbReference>
<dbReference type="PANTHER" id="PTHR30469">
    <property type="entry name" value="MULTIDRUG RESISTANCE PROTEIN MDTA"/>
    <property type="match status" value="1"/>
</dbReference>
<reference evidence="6" key="1">
    <citation type="submission" date="2023-09" db="EMBL/GenBank/DDBJ databases">
        <authorList>
            <person name="Li S."/>
            <person name="Li X."/>
            <person name="Zhang C."/>
            <person name="Zhao Z."/>
        </authorList>
    </citation>
    <scope>NUCLEOTIDE SEQUENCE [LARGE SCALE GENOMIC DNA]</scope>
    <source>
        <strain evidence="6">SQ345</strain>
    </source>
</reference>
<name>A0ABY9TDE1_9GAMM</name>
<keyword evidence="6" id="KW-1185">Reference proteome</keyword>
<organism evidence="5 6">
    <name type="scientific">Thalassotalea nanhaiensis</name>
    <dbReference type="NCBI Taxonomy" id="3065648"/>
    <lineage>
        <taxon>Bacteria</taxon>
        <taxon>Pseudomonadati</taxon>
        <taxon>Pseudomonadota</taxon>
        <taxon>Gammaproteobacteria</taxon>
        <taxon>Alteromonadales</taxon>
        <taxon>Colwelliaceae</taxon>
        <taxon>Thalassotalea</taxon>
    </lineage>
</organism>
<proteinExistence type="inferred from homology"/>
<dbReference type="Pfam" id="PF25917">
    <property type="entry name" value="BSH_RND"/>
    <property type="match status" value="1"/>
</dbReference>
<dbReference type="PROSITE" id="PS51257">
    <property type="entry name" value="PROKAR_LIPOPROTEIN"/>
    <property type="match status" value="1"/>
</dbReference>
<dbReference type="InterPro" id="IPR058626">
    <property type="entry name" value="MdtA-like_b-barrel"/>
</dbReference>
<evidence type="ECO:0000259" key="4">
    <source>
        <dbReference type="Pfam" id="PF25944"/>
    </source>
</evidence>
<accession>A0ABY9TDE1</accession>
<evidence type="ECO:0000256" key="2">
    <source>
        <dbReference type="ARBA" id="ARBA00009477"/>
    </source>
</evidence>
<dbReference type="InterPro" id="IPR058625">
    <property type="entry name" value="MdtA-like_BSH"/>
</dbReference>
<dbReference type="Proteomes" id="UP001248581">
    <property type="component" value="Chromosome"/>
</dbReference>
<dbReference type="InterPro" id="IPR006143">
    <property type="entry name" value="RND_pump_MFP"/>
</dbReference>
<evidence type="ECO:0000313" key="5">
    <source>
        <dbReference type="EMBL" id="WNC66886.1"/>
    </source>
</evidence>